<feature type="domain" description="Methyltransferase" evidence="3">
    <location>
        <begin position="50"/>
        <end position="142"/>
    </location>
</feature>
<name>A0A9X2PCK3_9HYPH</name>
<gene>
    <name evidence="4" type="ORF">NVS89_07605</name>
</gene>
<protein>
    <submittedName>
        <fullName evidence="4">Methyltransferase domain-containing protein</fullName>
    </submittedName>
</protein>
<dbReference type="InterPro" id="IPR051052">
    <property type="entry name" value="Diverse_substrate_MTase"/>
</dbReference>
<organism evidence="4 5">
    <name type="scientific">Ancylobacter mangrovi</name>
    <dbReference type="NCBI Taxonomy" id="2972472"/>
    <lineage>
        <taxon>Bacteria</taxon>
        <taxon>Pseudomonadati</taxon>
        <taxon>Pseudomonadota</taxon>
        <taxon>Alphaproteobacteria</taxon>
        <taxon>Hyphomicrobiales</taxon>
        <taxon>Xanthobacteraceae</taxon>
        <taxon>Ancylobacter</taxon>
    </lineage>
</organism>
<dbReference type="SUPFAM" id="SSF53335">
    <property type="entry name" value="S-adenosyl-L-methionine-dependent methyltransferases"/>
    <property type="match status" value="1"/>
</dbReference>
<dbReference type="AlphaFoldDB" id="A0A9X2PCK3"/>
<comment type="caution">
    <text evidence="4">The sequence shown here is derived from an EMBL/GenBank/DDBJ whole genome shotgun (WGS) entry which is preliminary data.</text>
</comment>
<dbReference type="Proteomes" id="UP001151088">
    <property type="component" value="Unassembled WGS sequence"/>
</dbReference>
<dbReference type="PANTHER" id="PTHR44942:SF4">
    <property type="entry name" value="METHYLTRANSFERASE TYPE 11 DOMAIN-CONTAINING PROTEIN"/>
    <property type="match status" value="1"/>
</dbReference>
<evidence type="ECO:0000259" key="3">
    <source>
        <dbReference type="Pfam" id="PF13649"/>
    </source>
</evidence>
<dbReference type="RefSeq" id="WP_258731999.1">
    <property type="nucleotide sequence ID" value="NZ_JANTHZ010000002.1"/>
</dbReference>
<dbReference type="Pfam" id="PF13649">
    <property type="entry name" value="Methyltransf_25"/>
    <property type="match status" value="1"/>
</dbReference>
<dbReference type="GO" id="GO:0008168">
    <property type="term" value="F:methyltransferase activity"/>
    <property type="evidence" value="ECO:0007669"/>
    <property type="project" value="UniProtKB-KW"/>
</dbReference>
<dbReference type="InterPro" id="IPR029063">
    <property type="entry name" value="SAM-dependent_MTases_sf"/>
</dbReference>
<dbReference type="GO" id="GO:0032259">
    <property type="term" value="P:methylation"/>
    <property type="evidence" value="ECO:0007669"/>
    <property type="project" value="UniProtKB-KW"/>
</dbReference>
<evidence type="ECO:0000256" key="2">
    <source>
        <dbReference type="ARBA" id="ARBA00022679"/>
    </source>
</evidence>
<dbReference type="EMBL" id="JANTHZ010000002">
    <property type="protein sequence ID" value="MCS0494959.1"/>
    <property type="molecule type" value="Genomic_DNA"/>
</dbReference>
<dbReference type="InterPro" id="IPR041698">
    <property type="entry name" value="Methyltransf_25"/>
</dbReference>
<dbReference type="PANTHER" id="PTHR44942">
    <property type="entry name" value="METHYLTRANSF_11 DOMAIN-CONTAINING PROTEIN"/>
    <property type="match status" value="1"/>
</dbReference>
<keyword evidence="1 4" id="KW-0489">Methyltransferase</keyword>
<reference evidence="4" key="1">
    <citation type="submission" date="2022-08" db="EMBL/GenBank/DDBJ databases">
        <authorList>
            <person name="Li F."/>
        </authorList>
    </citation>
    <scope>NUCLEOTIDE SEQUENCE</scope>
    <source>
        <strain evidence="4">MQZ15Z-1</strain>
    </source>
</reference>
<dbReference type="Gene3D" id="3.40.50.150">
    <property type="entry name" value="Vaccinia Virus protein VP39"/>
    <property type="match status" value="1"/>
</dbReference>
<sequence length="280" mass="31240">MNVISPQTIPFEPARFRSTAEFYSRYRVPYPESLIADVAQRIDLRPGDRVLDLGCGPGPLAIAFARLGARVTAMDPEPSMLDAARADASWAGVELTLVQGSSYGLDNPVFGRFRAVVMGRSFHWMDRQATLATLDRMVDPDGAVVLFGDRQIFAMPDWRPVLELTTERHAGPRLEDRNRRRSTEYVPHEAVLLASPFHRLERMGRVMERRIDIEDVIGRAFSRSVTSPATLGMEREAFELELRAGLAALAPDGVLTEVIESQALIALRDRQSPIALRDTP</sequence>
<evidence type="ECO:0000313" key="5">
    <source>
        <dbReference type="Proteomes" id="UP001151088"/>
    </source>
</evidence>
<keyword evidence="5" id="KW-1185">Reference proteome</keyword>
<accession>A0A9X2PCK3</accession>
<evidence type="ECO:0000256" key="1">
    <source>
        <dbReference type="ARBA" id="ARBA00022603"/>
    </source>
</evidence>
<proteinExistence type="predicted"/>
<evidence type="ECO:0000313" key="4">
    <source>
        <dbReference type="EMBL" id="MCS0494959.1"/>
    </source>
</evidence>
<keyword evidence="2" id="KW-0808">Transferase</keyword>
<dbReference type="CDD" id="cd02440">
    <property type="entry name" value="AdoMet_MTases"/>
    <property type="match status" value="1"/>
</dbReference>